<dbReference type="Proteomes" id="UP000179840">
    <property type="component" value="Unassembled WGS sequence"/>
</dbReference>
<gene>
    <name evidence="2" type="ORF">AKG95_28885</name>
</gene>
<evidence type="ECO:0000313" key="3">
    <source>
        <dbReference type="Proteomes" id="UP000179840"/>
    </source>
</evidence>
<protein>
    <submittedName>
        <fullName evidence="2">Uncharacterized protein</fullName>
    </submittedName>
</protein>
<evidence type="ECO:0000313" key="2">
    <source>
        <dbReference type="EMBL" id="OHV93754.1"/>
    </source>
</evidence>
<accession>A0A1S1U1P6</accession>
<name>A0A1S1U1P6_9BURK</name>
<proteinExistence type="predicted"/>
<comment type="caution">
    <text evidence="2">The sequence shown here is derived from an EMBL/GenBank/DDBJ whole genome shotgun (WGS) entry which is preliminary data.</text>
</comment>
<geneLocation type="plasmid" evidence="2">
    <name>pMEG01</name>
</geneLocation>
<reference evidence="2 3" key="1">
    <citation type="submission" date="2015-06" db="EMBL/GenBank/DDBJ databases">
        <title>Draft genome sequencing of a biphenyl-degrading bacterium, Janthinobacterium lividum MEG1.</title>
        <authorList>
            <person name="Shimodaira J."/>
            <person name="Hatta T."/>
        </authorList>
    </citation>
    <scope>NUCLEOTIDE SEQUENCE [LARGE SCALE GENOMIC DNA]</scope>
    <source>
        <strain evidence="2 3">MEG1</strain>
        <plasmid evidence="2">pMEG01</plasmid>
    </source>
</reference>
<feature type="signal peptide" evidence="1">
    <location>
        <begin position="1"/>
        <end position="21"/>
    </location>
</feature>
<dbReference type="RefSeq" id="WP_071080374.1">
    <property type="nucleotide sequence ID" value="NZ_LFKP01000016.1"/>
</dbReference>
<dbReference type="AlphaFoldDB" id="A0A1S1U1P6"/>
<feature type="chain" id="PRO_5010233134" evidence="1">
    <location>
        <begin position="22"/>
        <end position="109"/>
    </location>
</feature>
<keyword evidence="2" id="KW-0614">Plasmid</keyword>
<evidence type="ECO:0000256" key="1">
    <source>
        <dbReference type="SAM" id="SignalP"/>
    </source>
</evidence>
<organism evidence="2 3">
    <name type="scientific">Janthinobacterium lividum</name>
    <dbReference type="NCBI Taxonomy" id="29581"/>
    <lineage>
        <taxon>Bacteria</taxon>
        <taxon>Pseudomonadati</taxon>
        <taxon>Pseudomonadota</taxon>
        <taxon>Betaproteobacteria</taxon>
        <taxon>Burkholderiales</taxon>
        <taxon>Oxalobacteraceae</taxon>
        <taxon>Janthinobacterium</taxon>
    </lineage>
</organism>
<sequence length="109" mass="11760">MKTILKNLILVAVLVAAGANAQEPTAHTSASVQFTSGTDFAATLAAREYLKLYYPVTDDKIATQVVESQGKSATVKTTFPGYSCAVELMKNESANKYGWEVRNPGCRKL</sequence>
<dbReference type="EMBL" id="LFKP01000016">
    <property type="protein sequence ID" value="OHV93754.1"/>
    <property type="molecule type" value="Genomic_DNA"/>
</dbReference>
<keyword evidence="1" id="KW-0732">Signal</keyword>